<dbReference type="InterPro" id="IPR011009">
    <property type="entry name" value="Kinase-like_dom_sf"/>
</dbReference>
<dbReference type="GO" id="GO:0048468">
    <property type="term" value="P:cell development"/>
    <property type="evidence" value="ECO:0007669"/>
    <property type="project" value="UniProtKB-ARBA"/>
</dbReference>
<keyword evidence="2" id="KW-0808">Transferase</keyword>
<comment type="subcellular location">
    <subcellularLocation>
        <location evidence="1">Endomembrane system</location>
    </subcellularLocation>
</comment>
<keyword evidence="6" id="KW-0472">Membrane</keyword>
<evidence type="ECO:0000256" key="3">
    <source>
        <dbReference type="ARBA" id="ARBA00022741"/>
    </source>
</evidence>
<evidence type="ECO:0000256" key="6">
    <source>
        <dbReference type="ARBA" id="ARBA00023136"/>
    </source>
</evidence>
<protein>
    <submittedName>
        <fullName evidence="10">Protein tyrosine and serine/threonine kinase</fullName>
    </submittedName>
</protein>
<feature type="domain" description="Protein kinase" evidence="9">
    <location>
        <begin position="1"/>
        <end position="178"/>
    </location>
</feature>
<keyword evidence="3" id="KW-0547">Nucleotide-binding</keyword>
<reference evidence="10 11" key="2">
    <citation type="journal article" date="2024" name="BMC Genomics">
        <title>De novo assembly and annotation of Popillia japonica's genome with initial clues to its potential as an invasive pest.</title>
        <authorList>
            <person name="Cucini C."/>
            <person name="Boschi S."/>
            <person name="Funari R."/>
            <person name="Cardaioli E."/>
            <person name="Iannotti N."/>
            <person name="Marturano G."/>
            <person name="Paoli F."/>
            <person name="Bruttini M."/>
            <person name="Carapelli A."/>
            <person name="Frati F."/>
            <person name="Nardi F."/>
        </authorList>
    </citation>
    <scope>NUCLEOTIDE SEQUENCE [LARGE SCALE GENOMIC DNA]</scope>
    <source>
        <strain evidence="10">DMR45628</strain>
    </source>
</reference>
<dbReference type="EMBL" id="JASPKY010000368">
    <property type="protein sequence ID" value="KAK9703495.1"/>
    <property type="molecule type" value="Genomic_DNA"/>
</dbReference>
<dbReference type="GO" id="GO:0051130">
    <property type="term" value="P:positive regulation of cellular component organization"/>
    <property type="evidence" value="ECO:0007669"/>
    <property type="project" value="UniProtKB-ARBA"/>
</dbReference>
<keyword evidence="5" id="KW-0067">ATP-binding</keyword>
<dbReference type="InterPro" id="IPR008266">
    <property type="entry name" value="Tyr_kinase_AS"/>
</dbReference>
<dbReference type="EMBL" id="JASPKY010000368">
    <property type="protein sequence ID" value="KAK9703494.1"/>
    <property type="molecule type" value="Genomic_DNA"/>
</dbReference>
<dbReference type="GO" id="GO:0005524">
    <property type="term" value="F:ATP binding"/>
    <property type="evidence" value="ECO:0007669"/>
    <property type="project" value="UniProtKB-KW"/>
</dbReference>
<accession>A0AAW1JHG2</accession>
<dbReference type="InterPro" id="IPR000719">
    <property type="entry name" value="Prot_kinase_dom"/>
</dbReference>
<evidence type="ECO:0000256" key="8">
    <source>
        <dbReference type="ARBA" id="ARBA00051243"/>
    </source>
</evidence>
<dbReference type="PROSITE" id="PS00109">
    <property type="entry name" value="PROTEIN_KINASE_TYR"/>
    <property type="match status" value="1"/>
</dbReference>
<comment type="caution">
    <text evidence="10">The sequence shown here is derived from an EMBL/GenBank/DDBJ whole genome shotgun (WGS) entry which is preliminary data.</text>
</comment>
<dbReference type="PRINTS" id="PR00109">
    <property type="entry name" value="TYRKINASE"/>
</dbReference>
<evidence type="ECO:0000256" key="4">
    <source>
        <dbReference type="ARBA" id="ARBA00022777"/>
    </source>
</evidence>
<reference evidence="10" key="1">
    <citation type="submission" date="2023-05" db="EMBL/GenBank/DDBJ databases">
        <authorList>
            <person name="Nardi F."/>
            <person name="Carapelli A."/>
            <person name="Cucini C."/>
        </authorList>
    </citation>
    <scope>NUCLEOTIDE SEQUENCE</scope>
    <source>
        <strain evidence="10">DMR45628</strain>
        <tissue evidence="10">Testes</tissue>
    </source>
</reference>
<dbReference type="SMART" id="SM00219">
    <property type="entry name" value="TyrKc"/>
    <property type="match status" value="1"/>
</dbReference>
<name>A0AAW1JHG2_POPJA</name>
<dbReference type="FunFam" id="1.10.510.10:FF:001512">
    <property type="entry name" value="Receptor tyrosine-protein kinase erbB-2"/>
    <property type="match status" value="1"/>
</dbReference>
<evidence type="ECO:0000256" key="2">
    <source>
        <dbReference type="ARBA" id="ARBA00022679"/>
    </source>
</evidence>
<dbReference type="GO" id="GO:0004714">
    <property type="term" value="F:transmembrane receptor protein tyrosine kinase activity"/>
    <property type="evidence" value="ECO:0007669"/>
    <property type="project" value="UniProtKB-EC"/>
</dbReference>
<dbReference type="FunFam" id="1.10.510.10:FF:001346">
    <property type="entry name" value="Uncharacterized protein"/>
    <property type="match status" value="1"/>
</dbReference>
<gene>
    <name evidence="10" type="ORF">QE152_g29284</name>
</gene>
<evidence type="ECO:0000256" key="5">
    <source>
        <dbReference type="ARBA" id="ARBA00022840"/>
    </source>
</evidence>
<dbReference type="InterPro" id="IPR020635">
    <property type="entry name" value="Tyr_kinase_cat_dom"/>
</dbReference>
<dbReference type="GO" id="GO:0050793">
    <property type="term" value="P:regulation of developmental process"/>
    <property type="evidence" value="ECO:0007669"/>
    <property type="project" value="UniProtKB-ARBA"/>
</dbReference>
<proteinExistence type="predicted"/>
<dbReference type="GO" id="GO:0002009">
    <property type="term" value="P:morphogenesis of an epithelium"/>
    <property type="evidence" value="ECO:0007669"/>
    <property type="project" value="UniProtKB-ARBA"/>
</dbReference>
<evidence type="ECO:0000313" key="10">
    <source>
        <dbReference type="EMBL" id="KAK9703494.1"/>
    </source>
</evidence>
<evidence type="ECO:0000256" key="7">
    <source>
        <dbReference type="ARBA" id="ARBA00023137"/>
    </source>
</evidence>
<dbReference type="Pfam" id="PF07714">
    <property type="entry name" value="PK_Tyr_Ser-Thr"/>
    <property type="match status" value="1"/>
</dbReference>
<keyword evidence="4 10" id="KW-0418">Kinase</keyword>
<dbReference type="InterPro" id="IPR050198">
    <property type="entry name" value="Non-receptor_tyrosine_kinases"/>
</dbReference>
<comment type="catalytic activity">
    <reaction evidence="8">
        <text>L-tyrosyl-[protein] + ATP = O-phospho-L-tyrosyl-[protein] + ADP + H(+)</text>
        <dbReference type="Rhea" id="RHEA:10596"/>
        <dbReference type="Rhea" id="RHEA-COMP:10136"/>
        <dbReference type="Rhea" id="RHEA-COMP:20101"/>
        <dbReference type="ChEBI" id="CHEBI:15378"/>
        <dbReference type="ChEBI" id="CHEBI:30616"/>
        <dbReference type="ChEBI" id="CHEBI:46858"/>
        <dbReference type="ChEBI" id="CHEBI:61978"/>
        <dbReference type="ChEBI" id="CHEBI:456216"/>
        <dbReference type="EC" id="2.7.10.1"/>
    </reaction>
</comment>
<dbReference type="AlphaFoldDB" id="A0AAW1JHG2"/>
<dbReference type="GO" id="GO:0030182">
    <property type="term" value="P:neuron differentiation"/>
    <property type="evidence" value="ECO:0007669"/>
    <property type="project" value="UniProtKB-ARBA"/>
</dbReference>
<organism evidence="10 11">
    <name type="scientific">Popillia japonica</name>
    <name type="common">Japanese beetle</name>
    <dbReference type="NCBI Taxonomy" id="7064"/>
    <lineage>
        <taxon>Eukaryota</taxon>
        <taxon>Metazoa</taxon>
        <taxon>Ecdysozoa</taxon>
        <taxon>Arthropoda</taxon>
        <taxon>Hexapoda</taxon>
        <taxon>Insecta</taxon>
        <taxon>Pterygota</taxon>
        <taxon>Neoptera</taxon>
        <taxon>Endopterygota</taxon>
        <taxon>Coleoptera</taxon>
        <taxon>Polyphaga</taxon>
        <taxon>Scarabaeiformia</taxon>
        <taxon>Scarabaeidae</taxon>
        <taxon>Rutelinae</taxon>
        <taxon>Popillia</taxon>
    </lineage>
</organism>
<dbReference type="Gene3D" id="1.10.510.10">
    <property type="entry name" value="Transferase(Phosphotransferase) domain 1"/>
    <property type="match status" value="2"/>
</dbReference>
<dbReference type="SUPFAM" id="SSF56112">
    <property type="entry name" value="Protein kinase-like (PK-like)"/>
    <property type="match status" value="2"/>
</dbReference>
<dbReference type="PROSITE" id="PS50011">
    <property type="entry name" value="PROTEIN_KINASE_DOM"/>
    <property type="match status" value="1"/>
</dbReference>
<sequence length="191" mass="21732">MAAQIAAGMAYLESQNYIHRDLAARNVLVADNNVVKIADFGLARLIKEDEYEARVGARFPIKWTAPEAANYSKFSIKSDVWSFGILLTELVTYGSKFSIKSDVWSFGILLTELVTYGRIPYPGMTNAEVLHQVEHGYRMPAPPGCPATLYDIMLECWHRDPMKRPTFETLQWKLEDFFTLEGSEYKEASSY</sequence>
<evidence type="ECO:0000259" key="9">
    <source>
        <dbReference type="PROSITE" id="PS50011"/>
    </source>
</evidence>
<evidence type="ECO:0000256" key="1">
    <source>
        <dbReference type="ARBA" id="ARBA00004308"/>
    </source>
</evidence>
<evidence type="ECO:0000313" key="11">
    <source>
        <dbReference type="Proteomes" id="UP001458880"/>
    </source>
</evidence>
<dbReference type="GO" id="GO:0012505">
    <property type="term" value="C:endomembrane system"/>
    <property type="evidence" value="ECO:0007669"/>
    <property type="project" value="UniProtKB-SubCell"/>
</dbReference>
<keyword evidence="7" id="KW-0829">Tyrosine-protein kinase</keyword>
<dbReference type="PANTHER" id="PTHR24418">
    <property type="entry name" value="TYROSINE-PROTEIN KINASE"/>
    <property type="match status" value="1"/>
</dbReference>
<dbReference type="Proteomes" id="UP001458880">
    <property type="component" value="Unassembled WGS sequence"/>
</dbReference>
<dbReference type="InterPro" id="IPR001245">
    <property type="entry name" value="Ser-Thr/Tyr_kinase_cat_dom"/>
</dbReference>
<keyword evidence="11" id="KW-1185">Reference proteome</keyword>